<feature type="region of interest" description="Disordered" evidence="1">
    <location>
        <begin position="1"/>
        <end position="48"/>
    </location>
</feature>
<organism evidence="2 3">
    <name type="scientific">Rattus norvegicus</name>
    <name type="common">Rat</name>
    <dbReference type="NCBI Taxonomy" id="10116"/>
    <lineage>
        <taxon>Eukaryota</taxon>
        <taxon>Metazoa</taxon>
        <taxon>Chordata</taxon>
        <taxon>Craniata</taxon>
        <taxon>Vertebrata</taxon>
        <taxon>Euteleostomi</taxon>
        <taxon>Mammalia</taxon>
        <taxon>Eutheria</taxon>
        <taxon>Euarchontoglires</taxon>
        <taxon>Glires</taxon>
        <taxon>Rodentia</taxon>
        <taxon>Myomorpha</taxon>
        <taxon>Muroidea</taxon>
        <taxon>Muridae</taxon>
        <taxon>Murinae</taxon>
        <taxon>Rattus</taxon>
    </lineage>
</organism>
<gene>
    <name evidence="2" type="ORF">rCG_52796</name>
</gene>
<feature type="compositionally biased region" description="Basic residues" evidence="1">
    <location>
        <begin position="1"/>
        <end position="10"/>
    </location>
</feature>
<evidence type="ECO:0000313" key="3">
    <source>
        <dbReference type="Proteomes" id="UP000234681"/>
    </source>
</evidence>
<evidence type="ECO:0000256" key="1">
    <source>
        <dbReference type="SAM" id="MobiDB-lite"/>
    </source>
</evidence>
<accession>A6IQX0</accession>
<dbReference type="AlphaFoldDB" id="A6IQX0"/>
<dbReference type="Proteomes" id="UP000234681">
    <property type="component" value="Chromosome 11"/>
</dbReference>
<evidence type="ECO:0000313" key="2">
    <source>
        <dbReference type="EMBL" id="EDM11123.1"/>
    </source>
</evidence>
<name>A6IQX0_RAT</name>
<feature type="compositionally biased region" description="Basic residues" evidence="1">
    <location>
        <begin position="39"/>
        <end position="48"/>
    </location>
</feature>
<dbReference type="EMBL" id="CH473967">
    <property type="protein sequence ID" value="EDM11123.1"/>
    <property type="molecule type" value="Genomic_DNA"/>
</dbReference>
<proteinExistence type="predicted"/>
<reference evidence="3" key="1">
    <citation type="submission" date="2005-09" db="EMBL/GenBank/DDBJ databases">
        <authorList>
            <person name="Mural R.J."/>
            <person name="Li P.W."/>
            <person name="Adams M.D."/>
            <person name="Amanatides P.G."/>
            <person name="Baden-Tillson H."/>
            <person name="Barnstead M."/>
            <person name="Chin S.H."/>
            <person name="Dew I."/>
            <person name="Evans C.A."/>
            <person name="Ferriera S."/>
            <person name="Flanigan M."/>
            <person name="Fosler C."/>
            <person name="Glodek A."/>
            <person name="Gu Z."/>
            <person name="Holt R.A."/>
            <person name="Jennings D."/>
            <person name="Kraft C.L."/>
            <person name="Lu F."/>
            <person name="Nguyen T."/>
            <person name="Nusskern D.R."/>
            <person name="Pfannkoch C.M."/>
            <person name="Sitter C."/>
            <person name="Sutton G.G."/>
            <person name="Venter J.C."/>
            <person name="Wang Z."/>
            <person name="Woodage T."/>
            <person name="Zheng X.H."/>
            <person name="Zhong F."/>
        </authorList>
    </citation>
    <scope>NUCLEOTIDE SEQUENCE [LARGE SCALE GENOMIC DNA]</scope>
    <source>
        <strain>BN</strain>
        <strain evidence="3">Sprague-Dawley</strain>
    </source>
</reference>
<protein>
    <submittedName>
        <fullName evidence="2">RCG52796</fullName>
    </submittedName>
</protein>
<sequence>MLTRGSRRKGSSRDIKQLPDHNMSPLKGTGTRCPSPCLSRRHTSPMQS</sequence>